<evidence type="ECO:0000256" key="7">
    <source>
        <dbReference type="ARBA" id="ARBA00023242"/>
    </source>
</evidence>
<evidence type="ECO:0000259" key="10">
    <source>
        <dbReference type="PROSITE" id="PS52002"/>
    </source>
</evidence>
<keyword evidence="12" id="KW-1185">Reference proteome</keyword>
<evidence type="ECO:0000256" key="9">
    <source>
        <dbReference type="RuleBase" id="RU365048"/>
    </source>
</evidence>
<dbReference type="STRING" id="436907.A7TII8"/>
<dbReference type="Proteomes" id="UP000000267">
    <property type="component" value="Unassembled WGS sequence"/>
</dbReference>
<dbReference type="PhylomeDB" id="A7TII8"/>
<dbReference type="InterPro" id="IPR010920">
    <property type="entry name" value="LSM_dom_sf"/>
</dbReference>
<dbReference type="PANTHER" id="PTHR15588:SF9">
    <property type="entry name" value="U6 SNRNA-ASSOCIATED SM-LIKE PROTEIN LSM8"/>
    <property type="match status" value="1"/>
</dbReference>
<keyword evidence="6 9" id="KW-0508">mRNA splicing</keyword>
<evidence type="ECO:0000256" key="2">
    <source>
        <dbReference type="ARBA" id="ARBA00006850"/>
    </source>
</evidence>
<name>A7TII8_VANPO</name>
<dbReference type="GO" id="GO:0000398">
    <property type="term" value="P:mRNA splicing, via spliceosome"/>
    <property type="evidence" value="ECO:0007669"/>
    <property type="project" value="UniProtKB-UniRule"/>
</dbReference>
<protein>
    <recommendedName>
        <fullName evidence="9">LSM2-LSM8 complex subunit LSM8</fullName>
    </recommendedName>
</protein>
<dbReference type="PROSITE" id="PS52002">
    <property type="entry name" value="SM"/>
    <property type="match status" value="1"/>
</dbReference>
<dbReference type="PANTHER" id="PTHR15588">
    <property type="entry name" value="LSM1"/>
    <property type="match status" value="1"/>
</dbReference>
<dbReference type="SMART" id="SM00651">
    <property type="entry name" value="Sm"/>
    <property type="match status" value="1"/>
</dbReference>
<dbReference type="RefSeq" id="XP_001645784.1">
    <property type="nucleotide sequence ID" value="XM_001645734.1"/>
</dbReference>
<evidence type="ECO:0000256" key="3">
    <source>
        <dbReference type="ARBA" id="ARBA00022664"/>
    </source>
</evidence>
<dbReference type="eggNOG" id="KOG1784">
    <property type="taxonomic scope" value="Eukaryota"/>
</dbReference>
<proteinExistence type="inferred from homology"/>
<dbReference type="Gene3D" id="2.30.30.100">
    <property type="match status" value="1"/>
</dbReference>
<sequence length="109" mass="12119">MSPLLKDYLNKKIVIITTEGRCLLATLEGFDKNTNLVLSQVHDRFGSSGVVQAVQLLRGSEVVSCGLLDDGYDEADDLSNESVTPLKDTKNRIEDEYAIWEKIRCVSGR</sequence>
<dbReference type="InterPro" id="IPR001163">
    <property type="entry name" value="Sm_dom_euk/arc"/>
</dbReference>
<dbReference type="InterPro" id="IPR044642">
    <property type="entry name" value="PTHR15588"/>
</dbReference>
<keyword evidence="4 9" id="KW-0747">Spliceosome</keyword>
<dbReference type="FunCoup" id="A7TII8">
    <property type="interactions" value="474"/>
</dbReference>
<dbReference type="GO" id="GO:0006364">
    <property type="term" value="P:rRNA processing"/>
    <property type="evidence" value="ECO:0007669"/>
    <property type="project" value="EnsemblFungi"/>
</dbReference>
<evidence type="ECO:0000313" key="12">
    <source>
        <dbReference type="Proteomes" id="UP000000267"/>
    </source>
</evidence>
<dbReference type="GO" id="GO:0005730">
    <property type="term" value="C:nucleolus"/>
    <property type="evidence" value="ECO:0007669"/>
    <property type="project" value="EnsemblFungi"/>
</dbReference>
<dbReference type="InterPro" id="IPR047575">
    <property type="entry name" value="Sm"/>
</dbReference>
<keyword evidence="8 9" id="KW-0687">Ribonucleoprotein</keyword>
<accession>A7TII8</accession>
<dbReference type="GO" id="GO:0005688">
    <property type="term" value="C:U6 snRNP"/>
    <property type="evidence" value="ECO:0007669"/>
    <property type="project" value="UniProtKB-UniRule"/>
</dbReference>
<dbReference type="GO" id="GO:0003729">
    <property type="term" value="F:mRNA binding"/>
    <property type="evidence" value="ECO:0007669"/>
    <property type="project" value="TreeGrafter"/>
</dbReference>
<comment type="subunit">
    <text evidence="9">LSm subunits form a heteromer with a doughnut shape.</text>
</comment>
<dbReference type="OrthoDB" id="422364at2759"/>
<evidence type="ECO:0000256" key="4">
    <source>
        <dbReference type="ARBA" id="ARBA00022728"/>
    </source>
</evidence>
<dbReference type="Pfam" id="PF01423">
    <property type="entry name" value="LSM"/>
    <property type="match status" value="1"/>
</dbReference>
<evidence type="ECO:0000313" key="11">
    <source>
        <dbReference type="EMBL" id="EDO17926.1"/>
    </source>
</evidence>
<dbReference type="GO" id="GO:0071011">
    <property type="term" value="C:precatalytic spliceosome"/>
    <property type="evidence" value="ECO:0007669"/>
    <property type="project" value="TreeGrafter"/>
</dbReference>
<dbReference type="CDD" id="cd01727">
    <property type="entry name" value="LSm8"/>
    <property type="match status" value="1"/>
</dbReference>
<dbReference type="InterPro" id="IPR034103">
    <property type="entry name" value="Lsm8"/>
</dbReference>
<evidence type="ECO:0000256" key="8">
    <source>
        <dbReference type="ARBA" id="ARBA00023274"/>
    </source>
</evidence>
<comment type="function">
    <text evidence="9">Plays role in pre-mRNA splicing as component of the U4/U6-U5 tri-snRNP complex that is involved in spliceosome assembly, and as component of the precatalytic spliceosome (spliceosome B complex). The heptameric LSM2-8 complex binds specifically to the 3'-terminal U-tract of U6 snRNA.</text>
</comment>
<comment type="subcellular location">
    <subcellularLocation>
        <location evidence="1 9">Nucleus</location>
    </subcellularLocation>
</comment>
<organism evidence="12">
    <name type="scientific">Vanderwaltozyma polyspora (strain ATCC 22028 / DSM 70294 / BCRC 21397 / CBS 2163 / NBRC 10782 / NRRL Y-8283 / UCD 57-17)</name>
    <name type="common">Kluyveromyces polysporus</name>
    <dbReference type="NCBI Taxonomy" id="436907"/>
    <lineage>
        <taxon>Eukaryota</taxon>
        <taxon>Fungi</taxon>
        <taxon>Dikarya</taxon>
        <taxon>Ascomycota</taxon>
        <taxon>Saccharomycotina</taxon>
        <taxon>Saccharomycetes</taxon>
        <taxon>Saccharomycetales</taxon>
        <taxon>Saccharomycetaceae</taxon>
        <taxon>Vanderwaltozyma</taxon>
    </lineage>
</organism>
<evidence type="ECO:0000256" key="1">
    <source>
        <dbReference type="ARBA" id="ARBA00004123"/>
    </source>
</evidence>
<comment type="similarity">
    <text evidence="2 9">Belongs to the snRNP Sm proteins family.</text>
</comment>
<evidence type="ECO:0000256" key="6">
    <source>
        <dbReference type="ARBA" id="ARBA00023187"/>
    </source>
</evidence>
<dbReference type="GO" id="GO:0046540">
    <property type="term" value="C:U4/U6 x U5 tri-snRNP complex"/>
    <property type="evidence" value="ECO:0007669"/>
    <property type="project" value="UniProtKB-UniRule"/>
</dbReference>
<keyword evidence="7 9" id="KW-0539">Nucleus</keyword>
<reference evidence="11 12" key="1">
    <citation type="journal article" date="2007" name="Proc. Natl. Acad. Sci. U.S.A.">
        <title>Independent sorting-out of thousands of duplicated gene pairs in two yeast species descended from a whole-genome duplication.</title>
        <authorList>
            <person name="Scannell D.R."/>
            <person name="Frank A.C."/>
            <person name="Conant G.C."/>
            <person name="Byrne K.P."/>
            <person name="Woolfit M."/>
            <person name="Wolfe K.H."/>
        </authorList>
    </citation>
    <scope>NUCLEOTIDE SEQUENCE [LARGE SCALE GENOMIC DNA]</scope>
    <source>
        <strain evidence="12">ATCC 22028 / DSM 70294 / BCRC 21397 / CBS 2163 / NBRC 10782 / NRRL Y-8283 / UCD 57-17</strain>
    </source>
</reference>
<dbReference type="SUPFAM" id="SSF50182">
    <property type="entry name" value="Sm-like ribonucleoproteins"/>
    <property type="match status" value="1"/>
</dbReference>
<gene>
    <name evidence="9" type="primary">LSM8</name>
    <name evidence="11" type="ORF">Kpol_1010p42</name>
</gene>
<dbReference type="KEGG" id="vpo:Kpol_1010p42"/>
<dbReference type="GO" id="GO:0008033">
    <property type="term" value="P:tRNA processing"/>
    <property type="evidence" value="ECO:0007669"/>
    <property type="project" value="EnsemblFungi"/>
</dbReference>
<dbReference type="HOGENOM" id="CLU_076902_8_1_1"/>
<feature type="domain" description="Sm" evidence="10">
    <location>
        <begin position="1"/>
        <end position="71"/>
    </location>
</feature>
<dbReference type="GeneID" id="5546182"/>
<dbReference type="AlphaFoldDB" id="A7TII8"/>
<dbReference type="InParanoid" id="A7TII8"/>
<dbReference type="OMA" id="NTLSCTM"/>
<keyword evidence="3 9" id="KW-0507">mRNA processing</keyword>
<keyword evidence="5 9" id="KW-0694">RNA-binding</keyword>
<dbReference type="EMBL" id="DS480396">
    <property type="protein sequence ID" value="EDO17926.1"/>
    <property type="molecule type" value="Genomic_DNA"/>
</dbReference>
<evidence type="ECO:0000256" key="5">
    <source>
        <dbReference type="ARBA" id="ARBA00022884"/>
    </source>
</evidence>